<evidence type="ECO:0000256" key="6">
    <source>
        <dbReference type="ARBA" id="ARBA00023180"/>
    </source>
</evidence>
<dbReference type="OrthoDB" id="6148968at2759"/>
<dbReference type="PROSITE" id="PS51326">
    <property type="entry name" value="AVIDIN_2"/>
    <property type="match status" value="1"/>
</dbReference>
<organism evidence="9 10">
    <name type="scientific">Mytilus galloprovincialis</name>
    <name type="common">Mediterranean mussel</name>
    <dbReference type="NCBI Taxonomy" id="29158"/>
    <lineage>
        <taxon>Eukaryota</taxon>
        <taxon>Metazoa</taxon>
        <taxon>Spiralia</taxon>
        <taxon>Lophotrochozoa</taxon>
        <taxon>Mollusca</taxon>
        <taxon>Bivalvia</taxon>
        <taxon>Autobranchia</taxon>
        <taxon>Pteriomorphia</taxon>
        <taxon>Mytilida</taxon>
        <taxon>Mytiloidea</taxon>
        <taxon>Mytilidae</taxon>
        <taxon>Mytilinae</taxon>
        <taxon>Mytilus</taxon>
    </lineage>
</organism>
<dbReference type="PANTHER" id="PTHR34399:SF3">
    <property type="entry name" value="AVID PROTEIN-RELATED"/>
    <property type="match status" value="1"/>
</dbReference>
<dbReference type="InterPro" id="IPR005468">
    <property type="entry name" value="Avidin/str"/>
</dbReference>
<dbReference type="InterPro" id="IPR005469">
    <property type="entry name" value="Avidin"/>
</dbReference>
<keyword evidence="5" id="KW-1015">Disulfide bond</keyword>
<dbReference type="InterPro" id="IPR036896">
    <property type="entry name" value="Avidin-like_sf"/>
</dbReference>
<dbReference type="SUPFAM" id="SSF50876">
    <property type="entry name" value="Avidin/streptavidin"/>
    <property type="match status" value="1"/>
</dbReference>
<dbReference type="EMBL" id="UYJE01007035">
    <property type="protein sequence ID" value="VDI51185.1"/>
    <property type="molecule type" value="Genomic_DNA"/>
</dbReference>
<evidence type="ECO:0000256" key="8">
    <source>
        <dbReference type="SAM" id="SignalP"/>
    </source>
</evidence>
<keyword evidence="10" id="KW-1185">Reference proteome</keyword>
<evidence type="ECO:0000256" key="1">
    <source>
        <dbReference type="ARBA" id="ARBA00004613"/>
    </source>
</evidence>
<feature type="signal peptide" evidence="8">
    <location>
        <begin position="1"/>
        <end position="18"/>
    </location>
</feature>
<dbReference type="Gene3D" id="2.40.128.30">
    <property type="entry name" value="Avidin-like"/>
    <property type="match status" value="1"/>
</dbReference>
<feature type="chain" id="PRO_5033006118" evidence="8">
    <location>
        <begin position="19"/>
        <end position="163"/>
    </location>
</feature>
<name>A0A8B6FMY9_MYTGA</name>
<proteinExistence type="inferred from homology"/>
<evidence type="ECO:0000313" key="9">
    <source>
        <dbReference type="EMBL" id="VDI51185.1"/>
    </source>
</evidence>
<comment type="caution">
    <text evidence="9">The sequence shown here is derived from an EMBL/GenBank/DDBJ whole genome shotgun (WGS) entry which is preliminary data.</text>
</comment>
<dbReference type="GO" id="GO:0009374">
    <property type="term" value="F:biotin binding"/>
    <property type="evidence" value="ECO:0007669"/>
    <property type="project" value="InterPro"/>
</dbReference>
<comment type="subcellular location">
    <subcellularLocation>
        <location evidence="1">Secreted</location>
    </subcellularLocation>
</comment>
<dbReference type="AlphaFoldDB" id="A0A8B6FMY9"/>
<evidence type="ECO:0000256" key="7">
    <source>
        <dbReference type="ARBA" id="ARBA00023267"/>
    </source>
</evidence>
<evidence type="ECO:0000256" key="2">
    <source>
        <dbReference type="ARBA" id="ARBA00006297"/>
    </source>
</evidence>
<comment type="similarity">
    <text evidence="2">Belongs to the avidin/streptavidin family.</text>
</comment>
<dbReference type="PANTHER" id="PTHR34399">
    <property type="entry name" value="AVIDIN-RELATED"/>
    <property type="match status" value="1"/>
</dbReference>
<reference evidence="9" key="1">
    <citation type="submission" date="2018-11" db="EMBL/GenBank/DDBJ databases">
        <authorList>
            <person name="Alioto T."/>
            <person name="Alioto T."/>
        </authorList>
    </citation>
    <scope>NUCLEOTIDE SEQUENCE</scope>
</reference>
<dbReference type="Pfam" id="PF01382">
    <property type="entry name" value="Avidin"/>
    <property type="match status" value="1"/>
</dbReference>
<dbReference type="GO" id="GO:0005576">
    <property type="term" value="C:extracellular region"/>
    <property type="evidence" value="ECO:0007669"/>
    <property type="project" value="UniProtKB-SubCell"/>
</dbReference>
<keyword evidence="6" id="KW-0325">Glycoprotein</keyword>
<accession>A0A8B6FMY9</accession>
<sequence length="163" mass="18001">MIKVVIFLIVIVKLNVFAAQEGIPCSAENRDTCDPCGINGKWKNDLGSEMNITCKLDSPDRNTTGEIKGKYNSAVGNAEDFYPLSGRFTMAGPDLQNCVLGFSVAYNNAVRGNSNSTASFTGVYFKVDDTIYTHWILASNTEYKDMWRNSNIGKNVFTRMASL</sequence>
<evidence type="ECO:0000256" key="5">
    <source>
        <dbReference type="ARBA" id="ARBA00023157"/>
    </source>
</evidence>
<dbReference type="InterPro" id="IPR051764">
    <property type="entry name" value="Avidin/Streptavidin-rel"/>
</dbReference>
<dbReference type="PRINTS" id="PR00709">
    <property type="entry name" value="AVIDIN"/>
</dbReference>
<gene>
    <name evidence="9" type="ORF">MGAL_10B048265</name>
</gene>
<keyword evidence="4 8" id="KW-0732">Signal</keyword>
<keyword evidence="3" id="KW-0964">Secreted</keyword>
<keyword evidence="7" id="KW-0092">Biotin</keyword>
<evidence type="ECO:0000256" key="4">
    <source>
        <dbReference type="ARBA" id="ARBA00022729"/>
    </source>
</evidence>
<evidence type="ECO:0000313" key="10">
    <source>
        <dbReference type="Proteomes" id="UP000596742"/>
    </source>
</evidence>
<protein>
    <submittedName>
        <fullName evidence="9">Uncharacterized protein</fullName>
    </submittedName>
</protein>
<evidence type="ECO:0000256" key="3">
    <source>
        <dbReference type="ARBA" id="ARBA00022525"/>
    </source>
</evidence>
<dbReference type="Proteomes" id="UP000596742">
    <property type="component" value="Unassembled WGS sequence"/>
</dbReference>